<proteinExistence type="predicted"/>
<dbReference type="InterPro" id="IPR028992">
    <property type="entry name" value="Hedgehog/Intein_dom"/>
</dbReference>
<dbReference type="eggNOG" id="COG2931">
    <property type="taxonomic scope" value="Bacteria"/>
</dbReference>
<dbReference type="Pfam" id="PF13403">
    <property type="entry name" value="Hint_2"/>
    <property type="match status" value="1"/>
</dbReference>
<keyword evidence="3" id="KW-1185">Reference proteome</keyword>
<name>W4HPZ5_9RHOB</name>
<reference evidence="2 3" key="1">
    <citation type="journal article" date="2014" name="Antonie Van Leeuwenhoek">
        <title>Roseivivax atlanticus sp. nov., isolated from surface seawater of the Atlantic Ocean.</title>
        <authorList>
            <person name="Li G."/>
            <person name="Lai Q."/>
            <person name="Liu X."/>
            <person name="Sun F."/>
            <person name="Shao Z."/>
        </authorList>
    </citation>
    <scope>NUCLEOTIDE SEQUENCE [LARGE SCALE GENOMIC DNA]</scope>
    <source>
        <strain evidence="2 3">22II-s10s</strain>
    </source>
</reference>
<dbReference type="SUPFAM" id="SSF51294">
    <property type="entry name" value="Hedgehog/intein (Hint) domain"/>
    <property type="match status" value="1"/>
</dbReference>
<dbReference type="PATRIC" id="fig|1317118.6.peg.249"/>
<evidence type="ECO:0000259" key="1">
    <source>
        <dbReference type="Pfam" id="PF13403"/>
    </source>
</evidence>
<accession>W4HPZ5</accession>
<dbReference type="Proteomes" id="UP000019063">
    <property type="component" value="Unassembled WGS sequence"/>
</dbReference>
<dbReference type="EMBL" id="AQQW01000001">
    <property type="protein sequence ID" value="ETW14483.1"/>
    <property type="molecule type" value="Genomic_DNA"/>
</dbReference>
<dbReference type="InterPro" id="IPR036844">
    <property type="entry name" value="Hint_dom_sf"/>
</dbReference>
<protein>
    <recommendedName>
        <fullName evidence="1">Hedgehog/Intein (Hint) domain-containing protein</fullName>
    </recommendedName>
</protein>
<dbReference type="STRING" id="1379903.ATO8_01200"/>
<sequence>MEPKTVRRGTGQPPLRPDTVSCITNALVAGTEVLTLDGALPVDVLGPGDRVITRDSGMATLIEVRHRRLERDVVRIRAGSLGNARPDRDVLMPATQEVLIRDWRAMALFGRQQALIPVSRLVDGEFVHHAGRADVVLVELIFDAPHILYADGLEVAAAQPISQIA</sequence>
<gene>
    <name evidence="2" type="ORF">ATO8_01200</name>
</gene>
<feature type="domain" description="Hedgehog/Intein (Hint)" evidence="1">
    <location>
        <begin position="27"/>
        <end position="155"/>
    </location>
</feature>
<dbReference type="AlphaFoldDB" id="W4HPZ5"/>
<comment type="caution">
    <text evidence="2">The sequence shown here is derived from an EMBL/GenBank/DDBJ whole genome shotgun (WGS) entry which is preliminary data.</text>
</comment>
<dbReference type="RefSeq" id="WP_043841380.1">
    <property type="nucleotide sequence ID" value="NZ_AQQW01000001.1"/>
</dbReference>
<evidence type="ECO:0000313" key="3">
    <source>
        <dbReference type="Proteomes" id="UP000019063"/>
    </source>
</evidence>
<evidence type="ECO:0000313" key="2">
    <source>
        <dbReference type="EMBL" id="ETW14483.1"/>
    </source>
</evidence>
<organism evidence="2 3">
    <name type="scientific">Roseivivax marinus</name>
    <dbReference type="NCBI Taxonomy" id="1379903"/>
    <lineage>
        <taxon>Bacteria</taxon>
        <taxon>Pseudomonadati</taxon>
        <taxon>Pseudomonadota</taxon>
        <taxon>Alphaproteobacteria</taxon>
        <taxon>Rhodobacterales</taxon>
        <taxon>Roseobacteraceae</taxon>
        <taxon>Roseivivax</taxon>
    </lineage>
</organism>